<feature type="compositionally biased region" description="Polar residues" evidence="1">
    <location>
        <begin position="292"/>
        <end position="305"/>
    </location>
</feature>
<dbReference type="EMBL" id="WHVB01000015">
    <property type="protein sequence ID" value="KAF8476312.1"/>
    <property type="molecule type" value="Genomic_DNA"/>
</dbReference>
<reference evidence="3" key="1">
    <citation type="submission" date="2019-10" db="EMBL/GenBank/DDBJ databases">
        <authorList>
            <consortium name="DOE Joint Genome Institute"/>
            <person name="Kuo A."/>
            <person name="Miyauchi S."/>
            <person name="Kiss E."/>
            <person name="Drula E."/>
            <person name="Kohler A."/>
            <person name="Sanchez-Garcia M."/>
            <person name="Andreopoulos B."/>
            <person name="Barry K.W."/>
            <person name="Bonito G."/>
            <person name="Buee M."/>
            <person name="Carver A."/>
            <person name="Chen C."/>
            <person name="Cichocki N."/>
            <person name="Clum A."/>
            <person name="Culley D."/>
            <person name="Crous P.W."/>
            <person name="Fauchery L."/>
            <person name="Girlanda M."/>
            <person name="Hayes R."/>
            <person name="Keri Z."/>
            <person name="LaButti K."/>
            <person name="Lipzen A."/>
            <person name="Lombard V."/>
            <person name="Magnuson J."/>
            <person name="Maillard F."/>
            <person name="Morin E."/>
            <person name="Murat C."/>
            <person name="Nolan M."/>
            <person name="Ohm R."/>
            <person name="Pangilinan J."/>
            <person name="Pereira M."/>
            <person name="Perotto S."/>
            <person name="Peter M."/>
            <person name="Riley R."/>
            <person name="Sitrit Y."/>
            <person name="Stielow B."/>
            <person name="Szollosi G."/>
            <person name="Zifcakova L."/>
            <person name="Stursova M."/>
            <person name="Spatafora J.W."/>
            <person name="Tedersoo L."/>
            <person name="Vaario L.-M."/>
            <person name="Yamada A."/>
            <person name="Yan M."/>
            <person name="Wang P."/>
            <person name="Xu J."/>
            <person name="Bruns T."/>
            <person name="Baldrian P."/>
            <person name="Vilgalys R."/>
            <person name="Henrissat B."/>
            <person name="Grigoriev I.V."/>
            <person name="Hibbett D."/>
            <person name="Nagy L.G."/>
            <person name="Martin F.M."/>
        </authorList>
    </citation>
    <scope>NUCLEOTIDE SEQUENCE</scope>
    <source>
        <strain evidence="3">Prilba</strain>
    </source>
</reference>
<feature type="transmembrane region" description="Helical" evidence="2">
    <location>
        <begin position="53"/>
        <end position="78"/>
    </location>
</feature>
<name>A0A9P5MRP0_9AGAM</name>
<organism evidence="3 4">
    <name type="scientific">Russula ochroleuca</name>
    <dbReference type="NCBI Taxonomy" id="152965"/>
    <lineage>
        <taxon>Eukaryota</taxon>
        <taxon>Fungi</taxon>
        <taxon>Dikarya</taxon>
        <taxon>Basidiomycota</taxon>
        <taxon>Agaricomycotina</taxon>
        <taxon>Agaricomycetes</taxon>
        <taxon>Russulales</taxon>
        <taxon>Russulaceae</taxon>
        <taxon>Russula</taxon>
    </lineage>
</organism>
<gene>
    <name evidence="3" type="ORF">DFH94DRAFT_855241</name>
</gene>
<dbReference type="PANTHER" id="PTHR40465:SF1">
    <property type="entry name" value="DUF6534 DOMAIN-CONTAINING PROTEIN"/>
    <property type="match status" value="1"/>
</dbReference>
<dbReference type="AlphaFoldDB" id="A0A9P5MRP0"/>
<feature type="transmembrane region" description="Helical" evidence="2">
    <location>
        <begin position="128"/>
        <end position="149"/>
    </location>
</feature>
<feature type="transmembrane region" description="Helical" evidence="2">
    <location>
        <begin position="161"/>
        <end position="183"/>
    </location>
</feature>
<evidence type="ECO:0000256" key="2">
    <source>
        <dbReference type="SAM" id="Phobius"/>
    </source>
</evidence>
<feature type="transmembrane region" description="Helical" evidence="2">
    <location>
        <begin position="17"/>
        <end position="41"/>
    </location>
</feature>
<dbReference type="OrthoDB" id="2562493at2759"/>
<evidence type="ECO:0000256" key="1">
    <source>
        <dbReference type="SAM" id="MobiDB-lite"/>
    </source>
</evidence>
<comment type="caution">
    <text evidence="3">The sequence shown here is derived from an EMBL/GenBank/DDBJ whole genome shotgun (WGS) entry which is preliminary data.</text>
</comment>
<keyword evidence="2" id="KW-0812">Transmembrane</keyword>
<feature type="region of interest" description="Disordered" evidence="1">
    <location>
        <begin position="292"/>
        <end position="329"/>
    </location>
</feature>
<evidence type="ECO:0000313" key="4">
    <source>
        <dbReference type="Proteomes" id="UP000759537"/>
    </source>
</evidence>
<proteinExistence type="predicted"/>
<sequence length="329" mass="36838">MSSSSPPPSGSNQRNQAIILSSTLVDMSLVGLVTHQFYIYWTSGFKDPLRLKLFVIAEFVLVIFQSIMMCHLVFEIFIRFQDQPPTLGALWSGPANSLSQICIILLANIFLAYRIHGLTKSYIQSLTPIAFSTIAFVFGMVTIVSTTWITNSQSYRYGLSVSWYTSQAMAECLITFFLSRALLKSQSGVRRSDMLVRDLARNVIQTGGLATIWAVAALISWFWLERNIIVYRFFDITSGTVYAHAIFDTLISRTKLRDRMANTSAFVDFGHSTQSRSSTRFPGTVIVSNFSGAQLSNSDTNPESTDTNKNDVLELGKLPVEKPDDSYEF</sequence>
<keyword evidence="4" id="KW-1185">Reference proteome</keyword>
<evidence type="ECO:0008006" key="5">
    <source>
        <dbReference type="Google" id="ProtNLM"/>
    </source>
</evidence>
<feature type="compositionally biased region" description="Basic and acidic residues" evidence="1">
    <location>
        <begin position="306"/>
        <end position="329"/>
    </location>
</feature>
<reference evidence="3" key="2">
    <citation type="journal article" date="2020" name="Nat. Commun.">
        <title>Large-scale genome sequencing of mycorrhizal fungi provides insights into the early evolution of symbiotic traits.</title>
        <authorList>
            <person name="Miyauchi S."/>
            <person name="Kiss E."/>
            <person name="Kuo A."/>
            <person name="Drula E."/>
            <person name="Kohler A."/>
            <person name="Sanchez-Garcia M."/>
            <person name="Morin E."/>
            <person name="Andreopoulos B."/>
            <person name="Barry K.W."/>
            <person name="Bonito G."/>
            <person name="Buee M."/>
            <person name="Carver A."/>
            <person name="Chen C."/>
            <person name="Cichocki N."/>
            <person name="Clum A."/>
            <person name="Culley D."/>
            <person name="Crous P.W."/>
            <person name="Fauchery L."/>
            <person name="Girlanda M."/>
            <person name="Hayes R.D."/>
            <person name="Keri Z."/>
            <person name="LaButti K."/>
            <person name="Lipzen A."/>
            <person name="Lombard V."/>
            <person name="Magnuson J."/>
            <person name="Maillard F."/>
            <person name="Murat C."/>
            <person name="Nolan M."/>
            <person name="Ohm R.A."/>
            <person name="Pangilinan J."/>
            <person name="Pereira M.F."/>
            <person name="Perotto S."/>
            <person name="Peter M."/>
            <person name="Pfister S."/>
            <person name="Riley R."/>
            <person name="Sitrit Y."/>
            <person name="Stielow J.B."/>
            <person name="Szollosi G."/>
            <person name="Zifcakova L."/>
            <person name="Stursova M."/>
            <person name="Spatafora J.W."/>
            <person name="Tedersoo L."/>
            <person name="Vaario L.M."/>
            <person name="Yamada A."/>
            <person name="Yan M."/>
            <person name="Wang P."/>
            <person name="Xu J."/>
            <person name="Bruns T."/>
            <person name="Baldrian P."/>
            <person name="Vilgalys R."/>
            <person name="Dunand C."/>
            <person name="Henrissat B."/>
            <person name="Grigoriev I.V."/>
            <person name="Hibbett D."/>
            <person name="Nagy L.G."/>
            <person name="Martin F.M."/>
        </authorList>
    </citation>
    <scope>NUCLEOTIDE SEQUENCE</scope>
    <source>
        <strain evidence="3">Prilba</strain>
    </source>
</reference>
<dbReference type="PANTHER" id="PTHR40465">
    <property type="entry name" value="CHROMOSOME 1, WHOLE GENOME SHOTGUN SEQUENCE"/>
    <property type="match status" value="1"/>
</dbReference>
<dbReference type="Proteomes" id="UP000759537">
    <property type="component" value="Unassembled WGS sequence"/>
</dbReference>
<keyword evidence="2" id="KW-1133">Transmembrane helix</keyword>
<protein>
    <recommendedName>
        <fullName evidence="5">Transmembrane protein</fullName>
    </recommendedName>
</protein>
<accession>A0A9P5MRP0</accession>
<feature type="transmembrane region" description="Helical" evidence="2">
    <location>
        <begin position="203"/>
        <end position="223"/>
    </location>
</feature>
<keyword evidence="2" id="KW-0472">Membrane</keyword>
<evidence type="ECO:0000313" key="3">
    <source>
        <dbReference type="EMBL" id="KAF8476312.1"/>
    </source>
</evidence>
<feature type="transmembrane region" description="Helical" evidence="2">
    <location>
        <begin position="98"/>
        <end position="116"/>
    </location>
</feature>